<dbReference type="Pfam" id="PF14531">
    <property type="entry name" value="Kinase-like"/>
    <property type="match status" value="1"/>
</dbReference>
<dbReference type="VEuPathDB" id="ToxoDB:TGDOM2_401640"/>
<dbReference type="GO" id="GO:0005524">
    <property type="term" value="F:ATP binding"/>
    <property type="evidence" value="ECO:0007669"/>
    <property type="project" value="InterPro"/>
</dbReference>
<evidence type="ECO:0000256" key="1">
    <source>
        <dbReference type="SAM" id="MobiDB-lite"/>
    </source>
</evidence>
<dbReference type="PROSITE" id="PS50011">
    <property type="entry name" value="PROTEIN_KINASE_DOM"/>
    <property type="match status" value="1"/>
</dbReference>
<keyword evidence="4" id="KW-0418">Kinase</keyword>
<organism evidence="4">
    <name type="scientific">Toxoplasma gondii</name>
    <dbReference type="NCBI Taxonomy" id="5811"/>
    <lineage>
        <taxon>Eukaryota</taxon>
        <taxon>Sar</taxon>
        <taxon>Alveolata</taxon>
        <taxon>Apicomplexa</taxon>
        <taxon>Conoidasida</taxon>
        <taxon>Coccidia</taxon>
        <taxon>Eucoccidiorida</taxon>
        <taxon>Eimeriorina</taxon>
        <taxon>Sarcocystidae</taxon>
        <taxon>Toxoplasma</taxon>
    </lineage>
</organism>
<dbReference type="VEuPathDB" id="ToxoDB:TGRH88_057750"/>
<dbReference type="VEuPathDB" id="ToxoDB:TGME49_308093"/>
<dbReference type="EMBL" id="MK936474">
    <property type="protein sequence ID" value="QDQ69402.1"/>
    <property type="molecule type" value="Genomic_DNA"/>
</dbReference>
<accession>A0A516UWN5</accession>
<dbReference type="AlphaFoldDB" id="A0A516UWN5"/>
<feature type="domain" description="Protein kinase" evidence="3">
    <location>
        <begin position="231"/>
        <end position="524"/>
    </location>
</feature>
<dbReference type="PIRSF" id="PIRSF022995">
    <property type="entry name" value="Rhoptry_ROP2"/>
    <property type="match status" value="1"/>
</dbReference>
<dbReference type="VEuPathDB" id="ToxoDB:TGVEG_308093"/>
<dbReference type="InterPro" id="IPR016815">
    <property type="entry name" value="ROP4/5"/>
</dbReference>
<dbReference type="VEuPathDB" id="ToxoDB:TGMAS_252500"/>
<dbReference type="Gene3D" id="1.10.510.10">
    <property type="entry name" value="Transferase(Phosphotransferase) domain 1"/>
    <property type="match status" value="1"/>
</dbReference>
<evidence type="ECO:0000256" key="2">
    <source>
        <dbReference type="SAM" id="SignalP"/>
    </source>
</evidence>
<dbReference type="VEuPathDB" id="ToxoDB:TGCOUG_396220"/>
<protein>
    <submittedName>
        <fullName evidence="4">Rhoptry kinase family protein</fullName>
    </submittedName>
</protein>
<keyword evidence="4" id="KW-0808">Transferase</keyword>
<dbReference type="VEuPathDB" id="ToxoDB:TGGT1_308093"/>
<sequence length="538" mass="59867">MATDARRLATGLVLLTCLVWRAGAFQPSPPTARANELTSGIPGEAPENTAEERGIGDISDYPHSVVDDAADISGGTVPEGPGSPASTSGSGGVFNRLFSRFRQVSGSTQGRGVADEPQQGPRPSLRERLAQHFRRLRVLFGRLMPRWGFGFGRHVGRWWPRRWPDPLFPCMEPGDEFIRSRLSQTEYRTRFYRRGMVEGYEVEVKAVTAAIWPQNTAREVASLLDRRKRTLRVVGAFGRSVRSVLYLAQDVETQERMAIEVFTLTSGNTVSDLARVHDNLFAMTGLLSESPQQARDICRLLLPTDAVTVPSQPPFEELNPGQSNYPVANYFLLMPPPIMSLEPLHRIVDHEEFLTGDIGRVVRMVLTAELIRIAANIQIRGLVHGRITSENLFIMPDGRLMLGDVSALRKVGTRGPVSSVPVTYAPREFLSNTETAAFTHALDAWQLGLVIHRIWCLILPFGLVTPRMKRSGRRPSMRVPGLDVLSVEACTPMPDAVEMLVRHFLNFNTRKRLLPLTAMGTPEFRQLQLDISTSLSSK</sequence>
<dbReference type="InterPro" id="IPR000719">
    <property type="entry name" value="Prot_kinase_dom"/>
</dbReference>
<gene>
    <name evidence="4" type="ORF">TGME49_308093</name>
</gene>
<dbReference type="Gene3D" id="3.30.200.20">
    <property type="entry name" value="Phosphorylase Kinase, domain 1"/>
    <property type="match status" value="1"/>
</dbReference>
<dbReference type="VEuPathDB" id="ToxoDB:TGCOUG_308093"/>
<feature type="signal peptide" evidence="2">
    <location>
        <begin position="1"/>
        <end position="24"/>
    </location>
</feature>
<dbReference type="VEuPathDB" id="ToxoDB:TGARI_372370"/>
<dbReference type="InterPro" id="IPR011009">
    <property type="entry name" value="Kinase-like_dom_sf"/>
</dbReference>
<dbReference type="VEuPathDB" id="ToxoDB:TGFOU_360980"/>
<dbReference type="VEuPathDB" id="ToxoDB:TGRUB_252500"/>
<dbReference type="VEuPathDB" id="ToxoDB:TGVAND_252500"/>
<dbReference type="VEuPathDB" id="ToxoDB:TGP89_360980"/>
<reference evidence="4" key="1">
    <citation type="submission" date="2019-05" db="EMBL/GenBank/DDBJ databases">
        <authorList>
            <person name="Oldfield L."/>
            <person name="Vashee S."/>
            <person name="Lorenzi H.A."/>
        </authorList>
    </citation>
    <scope>NUCLEOTIDE SEQUENCE</scope>
    <source>
        <strain evidence="4">ME49</strain>
    </source>
</reference>
<dbReference type="InterPro" id="IPR027916">
    <property type="entry name" value="Kinase-like_dom_ROP"/>
</dbReference>
<dbReference type="VEuPathDB" id="ToxoDB:TGCAST_308096"/>
<name>A0A516UWN5_TOXGO</name>
<dbReference type="SMART" id="SM00220">
    <property type="entry name" value="S_TKc"/>
    <property type="match status" value="1"/>
</dbReference>
<dbReference type="VEuPathDB" id="ToxoDB:TGPRC2_308096"/>
<dbReference type="SUPFAM" id="SSF56112">
    <property type="entry name" value="Protein kinase-like (PK-like)"/>
    <property type="match status" value="1"/>
</dbReference>
<evidence type="ECO:0000259" key="3">
    <source>
        <dbReference type="PROSITE" id="PS50011"/>
    </source>
</evidence>
<feature type="region of interest" description="Disordered" evidence="1">
    <location>
        <begin position="26"/>
        <end position="60"/>
    </location>
</feature>
<feature type="chain" id="PRO_5022143465" evidence="2">
    <location>
        <begin position="25"/>
        <end position="538"/>
    </location>
</feature>
<evidence type="ECO:0000313" key="4">
    <source>
        <dbReference type="EMBL" id="QDQ69402.1"/>
    </source>
</evidence>
<proteinExistence type="predicted"/>
<keyword evidence="2" id="KW-0732">Signal</keyword>
<dbReference type="GO" id="GO:0004672">
    <property type="term" value="F:protein kinase activity"/>
    <property type="evidence" value="ECO:0007669"/>
    <property type="project" value="InterPro"/>
</dbReference>